<keyword evidence="3" id="KW-1185">Reference proteome</keyword>
<dbReference type="Proteomes" id="UP000784294">
    <property type="component" value="Unassembled WGS sequence"/>
</dbReference>
<protein>
    <submittedName>
        <fullName evidence="2">Uncharacterized protein</fullName>
    </submittedName>
</protein>
<evidence type="ECO:0000256" key="1">
    <source>
        <dbReference type="SAM" id="MobiDB-lite"/>
    </source>
</evidence>
<dbReference type="EMBL" id="CAAALY010251955">
    <property type="protein sequence ID" value="VEL36326.1"/>
    <property type="molecule type" value="Genomic_DNA"/>
</dbReference>
<accession>A0A3S5FG70</accession>
<gene>
    <name evidence="2" type="ORF">PXEA_LOCUS29766</name>
</gene>
<dbReference type="AlphaFoldDB" id="A0A3S5FG70"/>
<feature type="compositionally biased region" description="Basic and acidic residues" evidence="1">
    <location>
        <begin position="68"/>
        <end position="90"/>
    </location>
</feature>
<evidence type="ECO:0000313" key="3">
    <source>
        <dbReference type="Proteomes" id="UP000784294"/>
    </source>
</evidence>
<sequence>MRKRRPRRRDRLFSLHASARLPKQWFGGVAASVNWTVDVKQTGASDDRRVEYAGPIRVAYRLARRRSREPGAFRRRRGEAVEERAKDKRSTASRRRRPGAGGRGSKRQKSAQTQTEEAILYGQKNLADGGELCTPAPTFADSPRFITPGKMTLTLPRRENGR</sequence>
<proteinExistence type="predicted"/>
<feature type="region of interest" description="Disordered" evidence="1">
    <location>
        <begin position="132"/>
        <end position="162"/>
    </location>
</feature>
<organism evidence="2 3">
    <name type="scientific">Protopolystoma xenopodis</name>
    <dbReference type="NCBI Taxonomy" id="117903"/>
    <lineage>
        <taxon>Eukaryota</taxon>
        <taxon>Metazoa</taxon>
        <taxon>Spiralia</taxon>
        <taxon>Lophotrochozoa</taxon>
        <taxon>Platyhelminthes</taxon>
        <taxon>Monogenea</taxon>
        <taxon>Polyopisthocotylea</taxon>
        <taxon>Polystomatidea</taxon>
        <taxon>Polystomatidae</taxon>
        <taxon>Protopolystoma</taxon>
    </lineage>
</organism>
<comment type="caution">
    <text evidence="2">The sequence shown here is derived from an EMBL/GenBank/DDBJ whole genome shotgun (WGS) entry which is preliminary data.</text>
</comment>
<feature type="compositionally biased region" description="Basic residues" evidence="1">
    <location>
        <begin position="91"/>
        <end position="109"/>
    </location>
</feature>
<name>A0A3S5FG70_9PLAT</name>
<reference evidence="2" key="1">
    <citation type="submission" date="2018-11" db="EMBL/GenBank/DDBJ databases">
        <authorList>
            <consortium name="Pathogen Informatics"/>
        </authorList>
    </citation>
    <scope>NUCLEOTIDE SEQUENCE</scope>
</reference>
<evidence type="ECO:0000313" key="2">
    <source>
        <dbReference type="EMBL" id="VEL36326.1"/>
    </source>
</evidence>
<feature type="region of interest" description="Disordered" evidence="1">
    <location>
        <begin position="64"/>
        <end position="118"/>
    </location>
</feature>